<dbReference type="SUPFAM" id="SSF116734">
    <property type="entry name" value="DNA methylase specificity domain"/>
    <property type="match status" value="2"/>
</dbReference>
<dbReference type="Gene3D" id="3.90.220.20">
    <property type="entry name" value="DNA methylase specificity domains"/>
    <property type="match status" value="2"/>
</dbReference>
<dbReference type="PANTHER" id="PTHR30408">
    <property type="entry name" value="TYPE-1 RESTRICTION ENZYME ECOKI SPECIFICITY PROTEIN"/>
    <property type="match status" value="1"/>
</dbReference>
<protein>
    <submittedName>
        <fullName evidence="5">Restriction endonuclease subunit S</fullName>
    </submittedName>
</protein>
<comment type="similarity">
    <text evidence="1">Belongs to the type-I restriction system S methylase family.</text>
</comment>
<dbReference type="Proteomes" id="UP000288212">
    <property type="component" value="Unassembled WGS sequence"/>
</dbReference>
<keyword evidence="3" id="KW-0238">DNA-binding</keyword>
<dbReference type="GO" id="GO:0004519">
    <property type="term" value="F:endonuclease activity"/>
    <property type="evidence" value="ECO:0007669"/>
    <property type="project" value="UniProtKB-KW"/>
</dbReference>
<evidence type="ECO:0000256" key="1">
    <source>
        <dbReference type="ARBA" id="ARBA00010923"/>
    </source>
</evidence>
<evidence type="ECO:0000256" key="3">
    <source>
        <dbReference type="ARBA" id="ARBA00023125"/>
    </source>
</evidence>
<dbReference type="OrthoDB" id="9798929at2"/>
<proteinExistence type="inferred from homology"/>
<dbReference type="PANTHER" id="PTHR30408:SF13">
    <property type="entry name" value="TYPE I RESTRICTION ENZYME HINDI SPECIFICITY SUBUNIT"/>
    <property type="match status" value="1"/>
</dbReference>
<reference evidence="5 6" key="1">
    <citation type="journal article" date="2011" name="Front. Microbiol.">
        <title>Genomic signatures of strain selection and enhancement in Bacillus atrophaeus var. globigii, a historical biowarfare simulant.</title>
        <authorList>
            <person name="Gibbons H.S."/>
            <person name="Broomall S.M."/>
            <person name="McNew L.A."/>
            <person name="Daligault H."/>
            <person name="Chapman C."/>
            <person name="Bruce D."/>
            <person name="Karavis M."/>
            <person name="Krepps M."/>
            <person name="McGregor P.A."/>
            <person name="Hong C."/>
            <person name="Park K.H."/>
            <person name="Akmal A."/>
            <person name="Feldman A."/>
            <person name="Lin J.S."/>
            <person name="Chang W.E."/>
            <person name="Higgs B.W."/>
            <person name="Demirev P."/>
            <person name="Lindquist J."/>
            <person name="Liem A."/>
            <person name="Fochler E."/>
            <person name="Read T.D."/>
            <person name="Tapia R."/>
            <person name="Johnson S."/>
            <person name="Bishop-Lilly K.A."/>
            <person name="Detter C."/>
            <person name="Han C."/>
            <person name="Sozhamannan S."/>
            <person name="Rosenzweig C.N."/>
            <person name="Skowronski E.W."/>
        </authorList>
    </citation>
    <scope>NUCLEOTIDE SEQUENCE [LARGE SCALE GENOMIC DNA]</scope>
    <source>
        <strain evidence="5 6">AK5</strain>
    </source>
</reference>
<keyword evidence="2" id="KW-0680">Restriction system</keyword>
<keyword evidence="6" id="KW-1185">Reference proteome</keyword>
<dbReference type="Pfam" id="PF01420">
    <property type="entry name" value="Methylase_S"/>
    <property type="match status" value="1"/>
</dbReference>
<gene>
    <name evidence="5" type="ORF">CWE06_03055</name>
</gene>
<feature type="domain" description="Type I restriction modification DNA specificity" evidence="4">
    <location>
        <begin position="3"/>
        <end position="190"/>
    </location>
</feature>
<dbReference type="GO" id="GO:0003677">
    <property type="term" value="F:DNA binding"/>
    <property type="evidence" value="ECO:0007669"/>
    <property type="project" value="UniProtKB-KW"/>
</dbReference>
<organism evidence="5 6">
    <name type="scientific">Aliidiomarina haloalkalitolerans</name>
    <dbReference type="NCBI Taxonomy" id="859059"/>
    <lineage>
        <taxon>Bacteria</taxon>
        <taxon>Pseudomonadati</taxon>
        <taxon>Pseudomonadota</taxon>
        <taxon>Gammaproteobacteria</taxon>
        <taxon>Alteromonadales</taxon>
        <taxon>Idiomarinaceae</taxon>
        <taxon>Aliidiomarina</taxon>
    </lineage>
</organism>
<name>A0A432VZJ3_9GAMM</name>
<dbReference type="InterPro" id="IPR044946">
    <property type="entry name" value="Restrct_endonuc_typeI_TRD_sf"/>
</dbReference>
<dbReference type="EMBL" id="PIPI01000001">
    <property type="protein sequence ID" value="RUO22099.1"/>
    <property type="molecule type" value="Genomic_DNA"/>
</dbReference>
<evidence type="ECO:0000259" key="4">
    <source>
        <dbReference type="Pfam" id="PF01420"/>
    </source>
</evidence>
<comment type="caution">
    <text evidence="5">The sequence shown here is derived from an EMBL/GenBank/DDBJ whole genome shotgun (WGS) entry which is preliminary data.</text>
</comment>
<evidence type="ECO:0000313" key="5">
    <source>
        <dbReference type="EMBL" id="RUO22099.1"/>
    </source>
</evidence>
<evidence type="ECO:0000313" key="6">
    <source>
        <dbReference type="Proteomes" id="UP000288212"/>
    </source>
</evidence>
<dbReference type="AlphaFoldDB" id="A0A432VZJ3"/>
<accession>A0A432VZJ3</accession>
<keyword evidence="5" id="KW-0378">Hydrolase</keyword>
<evidence type="ECO:0000256" key="2">
    <source>
        <dbReference type="ARBA" id="ARBA00022747"/>
    </source>
</evidence>
<dbReference type="InterPro" id="IPR052021">
    <property type="entry name" value="Type-I_RS_S_subunit"/>
</dbReference>
<dbReference type="InterPro" id="IPR000055">
    <property type="entry name" value="Restrct_endonuc_typeI_TRD"/>
</dbReference>
<keyword evidence="5" id="KW-0540">Nuclease</keyword>
<keyword evidence="5" id="KW-0255">Endonuclease</keyword>
<sequence length="490" mass="54421">MPSHWGITTLGELAKASGGDIQTGPFGSQLHASDYVDHGIPSIMPKNITVDAITTDDIARVSVKDVERLSKYKVHVGDIVYSRRGDVEKCARVTEKEDGWLCGTGCLRVRVNSNEVSTEYLHAYLCHPSVREWIVRHAVGATMPNLNTSILSSLPVVIPSKDEMAVISSIWLTVSSKIELNKQINQTLEQMAQAIFKSWFVDFEPVKAKMAALEAGGSEEDALNAAMQAISGKDQGQLARFKTEQPEQYNELRTTAELFPSAMQDSELGEIPEGWNALPFGELLEKTIGGDWGKEQPDEKHTEKVKILRGTDLPNIYLGNDKKVPTRYVEPKKLKSRKLRPGDIVIEVSGGSKDQPTGRSLFLTKDFLNRLGVCEPASFCRLFRPINESIGLILGLHLRQIYSEGKTWQYQNQSTGISNFQTKVFLENELLALPDEDLISSFIKLALPLIDKVYSNESITLSDLRDALLPRLISGELNIASLEQEMESCS</sequence>
<dbReference type="GO" id="GO:0009307">
    <property type="term" value="P:DNA restriction-modification system"/>
    <property type="evidence" value="ECO:0007669"/>
    <property type="project" value="UniProtKB-KW"/>
</dbReference>